<protein>
    <recommendedName>
        <fullName evidence="4">AAA family ATPase</fullName>
    </recommendedName>
</protein>
<sequence length="852" mass="85618">MDPQGSERYEHGGVQGGVHGAGSQGRARAVQLVADEYLLTVNPIDGSEVEPCPPGEQLDRPVKLSPGERPAPFSARDLVASASPPPPPPFLERDEERERLARLLARGRSVRLTGPAGSGRSALLDAVAEDVATLAPDGVVRLNGYHRTPSDLMYELFSAVHRAPLYRPGKAELRQALSTVGAVVVVDDLEFGGTALDEVLRATPECAFLLAATPEVAQPAPESHIEEVFLAGLSRTACLELLEHAVHRPLTDQEADWAGDLWFGSEGLALRFVQAGALLRLQGSSGVIPALTDDTALAPLLAAALPESGLQTLRLALALDGELPQPAHLPALTGDQQADDCLPDLLAHGLIAPKGEHFKLAPGVAEQLTEAGYAEGAEDYALSAAQHYTWWAGHPSVTAGRVAIETAPLLAAIRGVQRSGNPSAAVLLSRTAAPVFAAGLRWSAWERALRCGQESARASGEIAEEAYFHHELGVLALTTGNPHRAHAELEAAIALRGTLSEQRGIVAGRRALALVTDRLAGGTSAARAAGPAPASSGAAVPPPSVAASETAPAPLSPATPGRDAGRGANAGEVAPTPHEGVPSAPVAPVAPVVTTGVVTAGAVPAGATTSVASAATARPAKGETLVAASGGTGEGAAGHGAGKRGGAHGGPSRWSAFTSSKRNVAAAGAGALLAAVLGTIVTLGAASDDGKPDTVRPDRSTSQEDDDEDGVTADRPPEDGGTGSQSGQPAAGPGTRAPQGGGGPAGSSKPDTRKPSSPGGGDSASASEDPSNDPGTPPSSPHDPPSSPDDPPSTPEDPPSSSDPTPTPTDEPTTQKPPPGPSGGDAGGSGGPTGSTRRGDAPSGQGTPGEAA</sequence>
<proteinExistence type="predicted"/>
<evidence type="ECO:0000256" key="1">
    <source>
        <dbReference type="SAM" id="MobiDB-lite"/>
    </source>
</evidence>
<feature type="compositionally biased region" description="Basic and acidic residues" evidence="1">
    <location>
        <begin position="688"/>
        <end position="702"/>
    </location>
</feature>
<dbReference type="Gene3D" id="3.40.50.300">
    <property type="entry name" value="P-loop containing nucleotide triphosphate hydrolases"/>
    <property type="match status" value="1"/>
</dbReference>
<feature type="compositionally biased region" description="Pro residues" evidence="1">
    <location>
        <begin position="775"/>
        <end position="798"/>
    </location>
</feature>
<feature type="compositionally biased region" description="Gly residues" evidence="1">
    <location>
        <begin position="822"/>
        <end position="833"/>
    </location>
</feature>
<keyword evidence="3" id="KW-1185">Reference proteome</keyword>
<feature type="compositionally biased region" description="Low complexity" evidence="1">
    <location>
        <begin position="525"/>
        <end position="553"/>
    </location>
</feature>
<accession>A0ABN3PVK3</accession>
<feature type="region of interest" description="Disordered" evidence="1">
    <location>
        <begin position="525"/>
        <end position="586"/>
    </location>
</feature>
<feature type="region of interest" description="Disordered" evidence="1">
    <location>
        <begin position="44"/>
        <end position="94"/>
    </location>
</feature>
<feature type="region of interest" description="Disordered" evidence="1">
    <location>
        <begin position="630"/>
        <end position="655"/>
    </location>
</feature>
<dbReference type="InterPro" id="IPR027417">
    <property type="entry name" value="P-loop_NTPase"/>
</dbReference>
<feature type="compositionally biased region" description="Basic and acidic residues" evidence="1">
    <location>
        <begin position="1"/>
        <end position="11"/>
    </location>
</feature>
<name>A0ABN3PVK3_9ACTN</name>
<reference evidence="2 3" key="1">
    <citation type="journal article" date="2019" name="Int. J. Syst. Evol. Microbiol.">
        <title>The Global Catalogue of Microorganisms (GCM) 10K type strain sequencing project: providing services to taxonomists for standard genome sequencing and annotation.</title>
        <authorList>
            <consortium name="The Broad Institute Genomics Platform"/>
            <consortium name="The Broad Institute Genome Sequencing Center for Infectious Disease"/>
            <person name="Wu L."/>
            <person name="Ma J."/>
        </authorList>
    </citation>
    <scope>NUCLEOTIDE SEQUENCE [LARGE SCALE GENOMIC DNA]</scope>
    <source>
        <strain evidence="2 3">JCM 16373</strain>
    </source>
</reference>
<organism evidence="2 3">
    <name type="scientific">Streptomyces axinellae</name>
    <dbReference type="NCBI Taxonomy" id="552788"/>
    <lineage>
        <taxon>Bacteria</taxon>
        <taxon>Bacillati</taxon>
        <taxon>Actinomycetota</taxon>
        <taxon>Actinomycetes</taxon>
        <taxon>Kitasatosporales</taxon>
        <taxon>Streptomycetaceae</taxon>
        <taxon>Streptomyces</taxon>
    </lineage>
</organism>
<evidence type="ECO:0000313" key="3">
    <source>
        <dbReference type="Proteomes" id="UP001501447"/>
    </source>
</evidence>
<gene>
    <name evidence="2" type="ORF">GCM10009863_16050</name>
</gene>
<comment type="caution">
    <text evidence="2">The sequence shown here is derived from an EMBL/GenBank/DDBJ whole genome shotgun (WGS) entry which is preliminary data.</text>
</comment>
<dbReference type="EMBL" id="BAAARJ010000004">
    <property type="protein sequence ID" value="GAA2603294.1"/>
    <property type="molecule type" value="Genomic_DNA"/>
</dbReference>
<dbReference type="RefSeq" id="WP_344563599.1">
    <property type="nucleotide sequence ID" value="NZ_BAAARJ010000004.1"/>
</dbReference>
<feature type="region of interest" description="Disordered" evidence="1">
    <location>
        <begin position="1"/>
        <end position="27"/>
    </location>
</feature>
<dbReference type="SUPFAM" id="SSF52540">
    <property type="entry name" value="P-loop containing nucleoside triphosphate hydrolases"/>
    <property type="match status" value="1"/>
</dbReference>
<feature type="compositionally biased region" description="Pro residues" evidence="1">
    <location>
        <begin position="805"/>
        <end position="821"/>
    </location>
</feature>
<evidence type="ECO:0008006" key="4">
    <source>
        <dbReference type="Google" id="ProtNLM"/>
    </source>
</evidence>
<evidence type="ECO:0000313" key="2">
    <source>
        <dbReference type="EMBL" id="GAA2603294.1"/>
    </source>
</evidence>
<feature type="compositionally biased region" description="Low complexity" evidence="1">
    <location>
        <begin position="727"/>
        <end position="738"/>
    </location>
</feature>
<feature type="compositionally biased region" description="Gly residues" evidence="1">
    <location>
        <begin position="13"/>
        <end position="23"/>
    </location>
</feature>
<feature type="region of interest" description="Disordered" evidence="1">
    <location>
        <begin position="685"/>
        <end position="852"/>
    </location>
</feature>
<dbReference type="Proteomes" id="UP001501447">
    <property type="component" value="Unassembled WGS sequence"/>
</dbReference>
<feature type="compositionally biased region" description="Gly residues" evidence="1">
    <location>
        <begin position="630"/>
        <end position="640"/>
    </location>
</feature>